<dbReference type="RefSeq" id="WP_105022107.1">
    <property type="nucleotide sequence ID" value="NZ_MSCM01000002.1"/>
</dbReference>
<dbReference type="PROSITE" id="PS51257">
    <property type="entry name" value="PROKAR_LIPOPROTEIN"/>
    <property type="match status" value="1"/>
</dbReference>
<proteinExistence type="predicted"/>
<comment type="caution">
    <text evidence="1">The sequence shown here is derived from an EMBL/GenBank/DDBJ whole genome shotgun (WGS) entry which is preliminary data.</text>
</comment>
<evidence type="ECO:0000313" key="1">
    <source>
        <dbReference type="EMBL" id="PQJ76791.1"/>
    </source>
</evidence>
<dbReference type="Proteomes" id="UP000239068">
    <property type="component" value="Unassembled WGS sequence"/>
</dbReference>
<organism evidence="1 2">
    <name type="scientific">Polaribacter glomeratus</name>
    <dbReference type="NCBI Taxonomy" id="102"/>
    <lineage>
        <taxon>Bacteria</taxon>
        <taxon>Pseudomonadati</taxon>
        <taxon>Bacteroidota</taxon>
        <taxon>Flavobacteriia</taxon>
        <taxon>Flavobacteriales</taxon>
        <taxon>Flavobacteriaceae</taxon>
    </lineage>
</organism>
<dbReference type="OrthoDB" id="1199648at2"/>
<dbReference type="EMBL" id="MSCM01000002">
    <property type="protein sequence ID" value="PQJ76791.1"/>
    <property type="molecule type" value="Genomic_DNA"/>
</dbReference>
<reference evidence="1 2" key="1">
    <citation type="submission" date="2016-12" db="EMBL/GenBank/DDBJ databases">
        <title>Trade-off between light-utilization and light-protection in marine flavobacteria.</title>
        <authorList>
            <person name="Kumagai Y."/>
            <person name="Yoshizawa S."/>
            <person name="Kogure K."/>
            <person name="Iwasaki W."/>
        </authorList>
    </citation>
    <scope>NUCLEOTIDE SEQUENCE [LARGE SCALE GENOMIC DNA]</scope>
    <source>
        <strain evidence="1 2">ATCC 43844</strain>
    </source>
</reference>
<keyword evidence="2" id="KW-1185">Reference proteome</keyword>
<dbReference type="AlphaFoldDB" id="A0A2S7WHL3"/>
<name>A0A2S7WHL3_9FLAO</name>
<accession>A0A2S7WHL3</accession>
<protein>
    <submittedName>
        <fullName evidence="1">Uncharacterized protein</fullName>
    </submittedName>
</protein>
<sequence>MKVIKHLFFGLLVLVIFSCENDDSKRFNGENNSFVRFFLLVDSNNNVLEFPEKNGNLLAKTTYQKDNLKTLKIPVAITTANIKNPINVTFNTSVTGIDNYSITPINSLSFTNEKRIDTIFIKLNERWDLSKNPQIKLELTSVSDANIILGTPNTQIQNKELTIGFKETAFSYLFNINRKEISGKLNETFNFSVLFPNGFIASDIENIPLFSQPSTFNYSVVRKPITKENEVEFTLTVNENINDDVSLNAFLSLLDIPNYKKGTNESLQINKPIKIDRDGNPAANFYNTSDVFYRLRGEYWRPDTDIPGKCEWFATNIFSVPVVVNKTAANAVFISDNNTPNNENDDIYHHRFKIGFKSSTGLGVNVFAIRSLVNGISSKSPGLTLIESIEFFPTNGNSTTGGKMAVIAQNLILIRTSDNKSFSVPISGSGTYKILDAATNLWRMDFEITYDFSQVNGTIITLPMVYNNLPGQPEPDLPNSNCYEMINL</sequence>
<evidence type="ECO:0000313" key="2">
    <source>
        <dbReference type="Proteomes" id="UP000239068"/>
    </source>
</evidence>
<gene>
    <name evidence="1" type="ORF">BTO16_13000</name>
</gene>